<sequence>MDEPNIISKFYHPEWDVTFAVCAYRKVTKVEGAKAIEAFLIRNNHRPPRRGAMITIYSRLR</sequence>
<dbReference type="RefSeq" id="WP_005997269.1">
    <property type="nucleotide sequence ID" value="NZ_AECZ01000072.1"/>
</dbReference>
<evidence type="ECO:0000313" key="1">
    <source>
        <dbReference type="EMBL" id="EFL49107.1"/>
    </source>
</evidence>
<proteinExistence type="predicted"/>
<dbReference type="Proteomes" id="UP000006250">
    <property type="component" value="Unassembled WGS sequence"/>
</dbReference>
<gene>
    <name evidence="1" type="ORF">DesfrDRAFT_4154</name>
</gene>
<keyword evidence="2" id="KW-1185">Reference proteome</keyword>
<name>E1K2Q4_SOLFR</name>
<protein>
    <submittedName>
        <fullName evidence="1">Uncharacterized protein</fullName>
    </submittedName>
</protein>
<evidence type="ECO:0000313" key="2">
    <source>
        <dbReference type="Proteomes" id="UP000006250"/>
    </source>
</evidence>
<dbReference type="AlphaFoldDB" id="E1K2Q4"/>
<comment type="caution">
    <text evidence="1">The sequence shown here is derived from an EMBL/GenBank/DDBJ whole genome shotgun (WGS) entry which is preliminary data.</text>
</comment>
<dbReference type="EMBL" id="AECZ01000072">
    <property type="protein sequence ID" value="EFL49107.1"/>
    <property type="molecule type" value="Genomic_DNA"/>
</dbReference>
<reference evidence="1 2" key="1">
    <citation type="submission" date="2010-08" db="EMBL/GenBank/DDBJ databases">
        <title>The draft genome of Desulfovibrio fructosovorans JJ.</title>
        <authorList>
            <consortium name="US DOE Joint Genome Institute (JGI-PGF)"/>
            <person name="Lucas S."/>
            <person name="Copeland A."/>
            <person name="Lapidus A."/>
            <person name="Cheng J.-F."/>
            <person name="Bruce D."/>
            <person name="Goodwin L."/>
            <person name="Pitluck S."/>
            <person name="Land M.L."/>
            <person name="Hauser L."/>
            <person name="Chang Y.-J."/>
            <person name="Jeffries C."/>
            <person name="Wall J.D."/>
            <person name="Stahl D.A."/>
            <person name="Arkin A.P."/>
            <person name="Dehal P."/>
            <person name="Stolyar S.M."/>
            <person name="Hazen T.C."/>
            <person name="Woyke T.J."/>
        </authorList>
    </citation>
    <scope>NUCLEOTIDE SEQUENCE [LARGE SCALE GENOMIC DNA]</scope>
    <source>
        <strain evidence="1 2">JJ</strain>
    </source>
</reference>
<organism evidence="1 2">
    <name type="scientific">Solidesulfovibrio fructosivorans JJ]</name>
    <dbReference type="NCBI Taxonomy" id="596151"/>
    <lineage>
        <taxon>Bacteria</taxon>
        <taxon>Pseudomonadati</taxon>
        <taxon>Thermodesulfobacteriota</taxon>
        <taxon>Desulfovibrionia</taxon>
        <taxon>Desulfovibrionales</taxon>
        <taxon>Desulfovibrionaceae</taxon>
        <taxon>Solidesulfovibrio</taxon>
    </lineage>
</organism>
<accession>E1K2Q4</accession>